<evidence type="ECO:0000313" key="8">
    <source>
        <dbReference type="EMBL" id="APB34716.1"/>
    </source>
</evidence>
<comment type="catalytic activity">
    <reaction evidence="4 5">
        <text>an acyl phosphate + H2O = a carboxylate + phosphate + H(+)</text>
        <dbReference type="Rhea" id="RHEA:14965"/>
        <dbReference type="ChEBI" id="CHEBI:15377"/>
        <dbReference type="ChEBI" id="CHEBI:15378"/>
        <dbReference type="ChEBI" id="CHEBI:29067"/>
        <dbReference type="ChEBI" id="CHEBI:43474"/>
        <dbReference type="ChEBI" id="CHEBI:59918"/>
        <dbReference type="EC" id="3.6.1.7"/>
    </reaction>
</comment>
<comment type="similarity">
    <text evidence="1 6">Belongs to the acylphosphatase family.</text>
</comment>
<dbReference type="OrthoDB" id="9808093at2"/>
<dbReference type="InterPro" id="IPR001792">
    <property type="entry name" value="Acylphosphatase-like_dom"/>
</dbReference>
<dbReference type="RefSeq" id="WP_071455115.1">
    <property type="nucleotide sequence ID" value="NZ_CP017675.1"/>
</dbReference>
<accession>A0A1J0AFK0</accession>
<evidence type="ECO:0000256" key="4">
    <source>
        <dbReference type="ARBA" id="ARBA00047645"/>
    </source>
</evidence>
<evidence type="ECO:0000256" key="3">
    <source>
        <dbReference type="ARBA" id="ARBA00015991"/>
    </source>
</evidence>
<keyword evidence="9" id="KW-1185">Reference proteome</keyword>
<feature type="active site" evidence="5">
    <location>
        <position position="40"/>
    </location>
</feature>
<dbReference type="PROSITE" id="PS51160">
    <property type="entry name" value="ACYLPHOSPHATASE_3"/>
    <property type="match status" value="1"/>
</dbReference>
<dbReference type="STRING" id="1188229.GlitD10_2382"/>
<evidence type="ECO:0000256" key="2">
    <source>
        <dbReference type="ARBA" id="ARBA00012150"/>
    </source>
</evidence>
<dbReference type="AlphaFoldDB" id="A0A1J0AFK0"/>
<proteinExistence type="inferred from homology"/>
<evidence type="ECO:0000259" key="7">
    <source>
        <dbReference type="PROSITE" id="PS51160"/>
    </source>
</evidence>
<dbReference type="InterPro" id="IPR020456">
    <property type="entry name" value="Acylphosphatase"/>
</dbReference>
<feature type="active site" evidence="5">
    <location>
        <position position="22"/>
    </location>
</feature>
<dbReference type="Proteomes" id="UP000180235">
    <property type="component" value="Chromosome"/>
</dbReference>
<evidence type="ECO:0000256" key="6">
    <source>
        <dbReference type="RuleBase" id="RU004168"/>
    </source>
</evidence>
<dbReference type="InterPro" id="IPR017968">
    <property type="entry name" value="Acylphosphatase_CS"/>
</dbReference>
<dbReference type="GO" id="GO:0003998">
    <property type="term" value="F:acylphosphatase activity"/>
    <property type="evidence" value="ECO:0007669"/>
    <property type="project" value="UniProtKB-EC"/>
</dbReference>
<gene>
    <name evidence="8" type="primary">acyP</name>
    <name evidence="8" type="ORF">GlitD10_2382</name>
</gene>
<organism evidence="8 9">
    <name type="scientific">Gloeomargarita lithophora Alchichica-D10</name>
    <dbReference type="NCBI Taxonomy" id="1188229"/>
    <lineage>
        <taxon>Bacteria</taxon>
        <taxon>Bacillati</taxon>
        <taxon>Cyanobacteriota</taxon>
        <taxon>Cyanophyceae</taxon>
        <taxon>Gloeomargaritales</taxon>
        <taxon>Gloeomargaritaceae</taxon>
        <taxon>Gloeomargarita</taxon>
    </lineage>
</organism>
<evidence type="ECO:0000313" key="9">
    <source>
        <dbReference type="Proteomes" id="UP000180235"/>
    </source>
</evidence>
<evidence type="ECO:0000256" key="5">
    <source>
        <dbReference type="PROSITE-ProRule" id="PRU00520"/>
    </source>
</evidence>
<dbReference type="PANTHER" id="PTHR47268:SF4">
    <property type="entry name" value="ACYLPHOSPHATASE"/>
    <property type="match status" value="1"/>
</dbReference>
<dbReference type="PRINTS" id="PR00112">
    <property type="entry name" value="ACYLPHPHTASE"/>
</dbReference>
<dbReference type="SUPFAM" id="SSF54975">
    <property type="entry name" value="Acylphosphatase/BLUF domain-like"/>
    <property type="match status" value="1"/>
</dbReference>
<dbReference type="PANTHER" id="PTHR47268">
    <property type="entry name" value="ACYLPHOSPHATASE"/>
    <property type="match status" value="1"/>
</dbReference>
<dbReference type="EMBL" id="CP017675">
    <property type="protein sequence ID" value="APB34716.1"/>
    <property type="molecule type" value="Genomic_DNA"/>
</dbReference>
<name>A0A1J0AFK0_9CYAN</name>
<reference evidence="8 9" key="1">
    <citation type="submission" date="2016-10" db="EMBL/GenBank/DDBJ databases">
        <title>Description of Gloeomargarita lithophora gen. nov., sp. nov., a thylakoid-bearing basal-branching cyanobacterium with intracellular carbonates, and proposal for Gloeomargaritales ord. nov.</title>
        <authorList>
            <person name="Moreira D."/>
            <person name="Tavera R."/>
            <person name="Benzerara K."/>
            <person name="Skouri-Panet F."/>
            <person name="Couradeau E."/>
            <person name="Gerard E."/>
            <person name="Loussert C."/>
            <person name="Novelo E."/>
            <person name="Zivanovic Y."/>
            <person name="Lopez-Garcia P."/>
        </authorList>
    </citation>
    <scope>NUCLEOTIDE SEQUENCE [LARGE SCALE GENOMIC DNA]</scope>
    <source>
        <strain evidence="8 9">D10</strain>
    </source>
</reference>
<keyword evidence="5 8" id="KW-0378">Hydrolase</keyword>
<sequence length="92" mass="9761">MPFSSGAVQVWISGRVQGVGYRAATRQQALALGLTGWVQNLPDGRVTAVFAGEAVAVQKMVDWCHQGSALAQVTQVMVEPYSHSLSPGFTIS</sequence>
<dbReference type="PROSITE" id="PS00151">
    <property type="entry name" value="ACYLPHOSPHATASE_2"/>
    <property type="match status" value="1"/>
</dbReference>
<dbReference type="Gene3D" id="3.30.70.100">
    <property type="match status" value="1"/>
</dbReference>
<dbReference type="Pfam" id="PF00708">
    <property type="entry name" value="Acylphosphatase"/>
    <property type="match status" value="1"/>
</dbReference>
<dbReference type="EC" id="3.6.1.7" evidence="2 5"/>
<dbReference type="InterPro" id="IPR036046">
    <property type="entry name" value="Acylphosphatase-like_dom_sf"/>
</dbReference>
<dbReference type="KEGG" id="glt:GlitD10_2382"/>
<feature type="domain" description="Acylphosphatase-like" evidence="7">
    <location>
        <begin position="7"/>
        <end position="92"/>
    </location>
</feature>
<evidence type="ECO:0000256" key="1">
    <source>
        <dbReference type="ARBA" id="ARBA00005614"/>
    </source>
</evidence>
<protein>
    <recommendedName>
        <fullName evidence="3 5">acylphosphatase</fullName>
        <ecNumber evidence="2 5">3.6.1.7</ecNumber>
    </recommendedName>
</protein>